<proteinExistence type="predicted"/>
<reference evidence="2" key="1">
    <citation type="journal article" date="2014" name="Front. Microbiol.">
        <title>High frequency of phylogenetically diverse reductive dehalogenase-homologous genes in deep subseafloor sedimentary metagenomes.</title>
        <authorList>
            <person name="Kawai M."/>
            <person name="Futagami T."/>
            <person name="Toyoda A."/>
            <person name="Takaki Y."/>
            <person name="Nishi S."/>
            <person name="Hori S."/>
            <person name="Arai W."/>
            <person name="Tsubouchi T."/>
            <person name="Morono Y."/>
            <person name="Uchiyama I."/>
            <person name="Ito T."/>
            <person name="Fujiyama A."/>
            <person name="Inagaki F."/>
            <person name="Takami H."/>
        </authorList>
    </citation>
    <scope>NUCLEOTIDE SEQUENCE</scope>
    <source>
        <strain evidence="2">Expedition CK06-06</strain>
    </source>
</reference>
<feature type="compositionally biased region" description="Basic and acidic residues" evidence="1">
    <location>
        <begin position="35"/>
        <end position="52"/>
    </location>
</feature>
<name>X1IAP9_9ZZZZ</name>
<dbReference type="AlphaFoldDB" id="X1IAP9"/>
<dbReference type="EMBL" id="BARU01032028">
    <property type="protein sequence ID" value="GAH66365.1"/>
    <property type="molecule type" value="Genomic_DNA"/>
</dbReference>
<evidence type="ECO:0000313" key="2">
    <source>
        <dbReference type="EMBL" id="GAH66365.1"/>
    </source>
</evidence>
<feature type="region of interest" description="Disordered" evidence="1">
    <location>
        <begin position="31"/>
        <end position="52"/>
    </location>
</feature>
<evidence type="ECO:0000256" key="1">
    <source>
        <dbReference type="SAM" id="MobiDB-lite"/>
    </source>
</evidence>
<protein>
    <submittedName>
        <fullName evidence="2">Uncharacterized protein</fullName>
    </submittedName>
</protein>
<sequence length="52" mass="6215">NIQSEKFTLEHINIEKENLKVLQELTIGARSHNNKMKEDHTRLETEVRRSKK</sequence>
<organism evidence="2">
    <name type="scientific">marine sediment metagenome</name>
    <dbReference type="NCBI Taxonomy" id="412755"/>
    <lineage>
        <taxon>unclassified sequences</taxon>
        <taxon>metagenomes</taxon>
        <taxon>ecological metagenomes</taxon>
    </lineage>
</organism>
<gene>
    <name evidence="2" type="ORF">S03H2_50567</name>
</gene>
<feature type="non-terminal residue" evidence="2">
    <location>
        <position position="1"/>
    </location>
</feature>
<accession>X1IAP9</accession>
<comment type="caution">
    <text evidence="2">The sequence shown here is derived from an EMBL/GenBank/DDBJ whole genome shotgun (WGS) entry which is preliminary data.</text>
</comment>